<name>A0A9W2WUR7_PHYMC</name>
<evidence type="ECO:0000313" key="3">
    <source>
        <dbReference type="RefSeq" id="XP_054942937.1"/>
    </source>
</evidence>
<sequence>MIGKPQKKAPEESIFRRNVLVKEAHGPTRLRRQPSPSLKAPSLRIPSPGAGQQGQYPLQDWPLGPSREEGGAGPRRASALRLPGSSEPLAERREDPWALCHSRCYSYRPLPKDGKIHEGNGPRRQGREGRTRGPRAAACSQPLRCALPPAGGGKPRSSHRKQTDQV</sequence>
<accession>A0A9W2WUR7</accession>
<feature type="compositionally biased region" description="Basic and acidic residues" evidence="1">
    <location>
        <begin position="110"/>
        <end position="131"/>
    </location>
</feature>
<dbReference type="Proteomes" id="UP000248484">
    <property type="component" value="Chromosome 9"/>
</dbReference>
<feature type="region of interest" description="Disordered" evidence="1">
    <location>
        <begin position="1"/>
        <end position="93"/>
    </location>
</feature>
<dbReference type="RefSeq" id="XP_054942937.1">
    <property type="nucleotide sequence ID" value="XM_055086962.1"/>
</dbReference>
<dbReference type="AlphaFoldDB" id="A0A9W2WUR7"/>
<feature type="compositionally biased region" description="Basic and acidic residues" evidence="1">
    <location>
        <begin position="8"/>
        <end position="26"/>
    </location>
</feature>
<keyword evidence="2" id="KW-1185">Reference proteome</keyword>
<feature type="region of interest" description="Disordered" evidence="1">
    <location>
        <begin position="106"/>
        <end position="166"/>
    </location>
</feature>
<organism evidence="2 3">
    <name type="scientific">Physeter macrocephalus</name>
    <name type="common">Sperm whale</name>
    <name type="synonym">Physeter catodon</name>
    <dbReference type="NCBI Taxonomy" id="9755"/>
    <lineage>
        <taxon>Eukaryota</taxon>
        <taxon>Metazoa</taxon>
        <taxon>Chordata</taxon>
        <taxon>Craniata</taxon>
        <taxon>Vertebrata</taxon>
        <taxon>Euteleostomi</taxon>
        <taxon>Mammalia</taxon>
        <taxon>Eutheria</taxon>
        <taxon>Laurasiatheria</taxon>
        <taxon>Artiodactyla</taxon>
        <taxon>Whippomorpha</taxon>
        <taxon>Cetacea</taxon>
        <taxon>Odontoceti</taxon>
        <taxon>Physeteridae</taxon>
        <taxon>Physeter</taxon>
    </lineage>
</organism>
<evidence type="ECO:0000313" key="2">
    <source>
        <dbReference type="Proteomes" id="UP000248484"/>
    </source>
</evidence>
<protein>
    <submittedName>
        <fullName evidence="3">Uncharacterized protein isoform X2</fullName>
    </submittedName>
</protein>
<proteinExistence type="predicted"/>
<reference evidence="3" key="1">
    <citation type="submission" date="2025-08" db="UniProtKB">
        <authorList>
            <consortium name="RefSeq"/>
        </authorList>
    </citation>
    <scope>IDENTIFICATION</scope>
    <source>
        <tissue evidence="3">Muscle</tissue>
    </source>
</reference>
<dbReference type="GeneID" id="129392393"/>
<gene>
    <name evidence="3" type="primary">LOC129392393</name>
</gene>
<evidence type="ECO:0000256" key="1">
    <source>
        <dbReference type="SAM" id="MobiDB-lite"/>
    </source>
</evidence>